<dbReference type="Pfam" id="PF00201">
    <property type="entry name" value="UDPGT"/>
    <property type="match status" value="1"/>
</dbReference>
<dbReference type="OrthoDB" id="5835829at2759"/>
<dbReference type="Gene3D" id="3.40.50.2000">
    <property type="entry name" value="Glycogen Phosphorylase B"/>
    <property type="match status" value="2"/>
</dbReference>
<dbReference type="PROSITE" id="PS00375">
    <property type="entry name" value="UDPGT"/>
    <property type="match status" value="1"/>
</dbReference>
<dbReference type="EC" id="2.4.1.-" evidence="5"/>
<gene>
    <name evidence="6" type="ORF">KP509_37G013100</name>
</gene>
<keyword evidence="7" id="KW-1185">Reference proteome</keyword>
<dbReference type="OMA" id="WELIIRI"/>
<dbReference type="GO" id="GO:0080044">
    <property type="term" value="F:quercetin 7-O-glucosyltransferase activity"/>
    <property type="evidence" value="ECO:0007669"/>
    <property type="project" value="TreeGrafter"/>
</dbReference>
<dbReference type="GO" id="GO:0080043">
    <property type="term" value="F:quercetin 3-O-glucosyltransferase activity"/>
    <property type="evidence" value="ECO:0007669"/>
    <property type="project" value="TreeGrafter"/>
</dbReference>
<dbReference type="PANTHER" id="PTHR11926">
    <property type="entry name" value="GLUCOSYL/GLUCURONOSYL TRANSFERASES"/>
    <property type="match status" value="1"/>
</dbReference>
<name>A0A8T2Q7N2_CERRI</name>
<dbReference type="CDD" id="cd03784">
    <property type="entry name" value="GT1_Gtf-like"/>
    <property type="match status" value="1"/>
</dbReference>
<dbReference type="SUPFAM" id="SSF53756">
    <property type="entry name" value="UDP-Glycosyltransferase/glycogen phosphorylase"/>
    <property type="match status" value="1"/>
</dbReference>
<dbReference type="AlphaFoldDB" id="A0A8T2Q7N2"/>
<dbReference type="PANTHER" id="PTHR11926:SF774">
    <property type="entry name" value="UDP-GLYCOSYLTRANSFERASE 85A1-RELATED"/>
    <property type="match status" value="1"/>
</dbReference>
<evidence type="ECO:0000256" key="4">
    <source>
        <dbReference type="RuleBase" id="RU003718"/>
    </source>
</evidence>
<dbReference type="EMBL" id="CM035442">
    <property type="protein sequence ID" value="KAH7279271.1"/>
    <property type="molecule type" value="Genomic_DNA"/>
</dbReference>
<protein>
    <recommendedName>
        <fullName evidence="5">Glycosyltransferase</fullName>
        <ecNumber evidence="5">2.4.1.-</ecNumber>
    </recommendedName>
</protein>
<dbReference type="InterPro" id="IPR002213">
    <property type="entry name" value="UDP_glucos_trans"/>
</dbReference>
<evidence type="ECO:0000313" key="7">
    <source>
        <dbReference type="Proteomes" id="UP000825935"/>
    </source>
</evidence>
<evidence type="ECO:0000256" key="1">
    <source>
        <dbReference type="ARBA" id="ARBA00009995"/>
    </source>
</evidence>
<evidence type="ECO:0000256" key="5">
    <source>
        <dbReference type="RuleBase" id="RU362057"/>
    </source>
</evidence>
<dbReference type="InterPro" id="IPR035595">
    <property type="entry name" value="UDP_glycos_trans_CS"/>
</dbReference>
<keyword evidence="2 4" id="KW-0328">Glycosyltransferase</keyword>
<proteinExistence type="inferred from homology"/>
<evidence type="ECO:0000256" key="3">
    <source>
        <dbReference type="ARBA" id="ARBA00022679"/>
    </source>
</evidence>
<dbReference type="Proteomes" id="UP000825935">
    <property type="component" value="Chromosome 37"/>
</dbReference>
<evidence type="ECO:0000313" key="6">
    <source>
        <dbReference type="EMBL" id="KAH7279271.1"/>
    </source>
</evidence>
<accession>A0A8T2Q7N2</accession>
<dbReference type="FunFam" id="3.40.50.2000:FF:000078">
    <property type="entry name" value="Glycosyltransferase"/>
    <property type="match status" value="1"/>
</dbReference>
<keyword evidence="3 4" id="KW-0808">Transferase</keyword>
<evidence type="ECO:0000256" key="2">
    <source>
        <dbReference type="ARBA" id="ARBA00022676"/>
    </source>
</evidence>
<reference evidence="6" key="1">
    <citation type="submission" date="2021-08" db="EMBL/GenBank/DDBJ databases">
        <title>WGS assembly of Ceratopteris richardii.</title>
        <authorList>
            <person name="Marchant D.B."/>
            <person name="Chen G."/>
            <person name="Jenkins J."/>
            <person name="Shu S."/>
            <person name="Leebens-Mack J."/>
            <person name="Grimwood J."/>
            <person name="Schmutz J."/>
            <person name="Soltis P."/>
            <person name="Soltis D."/>
            <person name="Chen Z.-H."/>
        </authorList>
    </citation>
    <scope>NUCLEOTIDE SEQUENCE</scope>
    <source>
        <strain evidence="6">Whitten #5841</strain>
        <tissue evidence="6">Leaf</tissue>
    </source>
</reference>
<organism evidence="6 7">
    <name type="scientific">Ceratopteris richardii</name>
    <name type="common">Triangle waterfern</name>
    <dbReference type="NCBI Taxonomy" id="49495"/>
    <lineage>
        <taxon>Eukaryota</taxon>
        <taxon>Viridiplantae</taxon>
        <taxon>Streptophyta</taxon>
        <taxon>Embryophyta</taxon>
        <taxon>Tracheophyta</taxon>
        <taxon>Polypodiopsida</taxon>
        <taxon>Polypodiidae</taxon>
        <taxon>Polypodiales</taxon>
        <taxon>Pteridineae</taxon>
        <taxon>Pteridaceae</taxon>
        <taxon>Parkerioideae</taxon>
        <taxon>Ceratopteris</taxon>
    </lineage>
</organism>
<comment type="caution">
    <text evidence="6">The sequence shown here is derived from an EMBL/GenBank/DDBJ whole genome shotgun (WGS) entry which is preliminary data.</text>
</comment>
<sequence>MALQEQQGRKEKQQHHAVALAFPTSGHVNPVIRFCKLLVKLHGFAVTFVDLRPVPEGSQALPHTSMATPSSAGDEQQSVPLFRRVQIPIAGVSDLFNISFQSLFEKTASVGPDLERLIVSLNDQGRPVTCIVASFNATFTVQSVADKLHIPFVALYPCAASRLLFTHYLSRDDPISLQSVIEAHSPTKDREDVFCRGLPGLPTLFNKDVPHFKHVKDETRDLWELIIRIWKACSAKAHAVAINTVQDLEETTCRALADACDVPIYDVGFWMEDLSDDIAISSWKEDKSCIPWLDQQPNASVLYISFGSLTLLSQAEFHAFIDGVISSKQRFLWVLRPDLVKDIDYSVMVMDIMEKSEGKGLVIEWAPQLQVLAHPSVGGFLTHCGWNSTSESIAFGVPMLCWPYFSDQLLNARYIVDEWKVGFELDTKKEEGSGLKSQEIETAIWAFMEGEEGKIVRKNAQKLKEKASCCLLENGPSYMKLKALVDSLK</sequence>
<comment type="similarity">
    <text evidence="1 4">Belongs to the UDP-glycosyltransferase family.</text>
</comment>